<dbReference type="GO" id="GO:0046982">
    <property type="term" value="F:protein heterodimerization activity"/>
    <property type="evidence" value="ECO:0007669"/>
    <property type="project" value="InterPro"/>
</dbReference>
<organism evidence="2 3">
    <name type="scientific">Alternaria alternata</name>
    <name type="common">Alternaria rot fungus</name>
    <name type="synonym">Torula alternata</name>
    <dbReference type="NCBI Taxonomy" id="5599"/>
    <lineage>
        <taxon>Eukaryota</taxon>
        <taxon>Fungi</taxon>
        <taxon>Dikarya</taxon>
        <taxon>Ascomycota</taxon>
        <taxon>Pezizomycotina</taxon>
        <taxon>Dothideomycetes</taxon>
        <taxon>Pleosporomycetidae</taxon>
        <taxon>Pleosporales</taxon>
        <taxon>Pleosporineae</taxon>
        <taxon>Pleosporaceae</taxon>
        <taxon>Alternaria</taxon>
        <taxon>Alternaria sect. Alternaria</taxon>
        <taxon>Alternaria alternata complex</taxon>
    </lineage>
</organism>
<evidence type="ECO:0000313" key="3">
    <source>
        <dbReference type="Proteomes" id="UP000077248"/>
    </source>
</evidence>
<dbReference type="GO" id="GO:0042393">
    <property type="term" value="F:histone binding"/>
    <property type="evidence" value="ECO:0007669"/>
    <property type="project" value="InterPro"/>
</dbReference>
<protein>
    <submittedName>
        <fullName evidence="2">Uncharacterized protein</fullName>
    </submittedName>
</protein>
<dbReference type="STRING" id="5599.A0A177DST1"/>
<dbReference type="KEGG" id="aalt:CC77DRAFT_1019688"/>
<dbReference type="GeneID" id="29110477"/>
<feature type="compositionally biased region" description="Acidic residues" evidence="1">
    <location>
        <begin position="746"/>
        <end position="758"/>
    </location>
</feature>
<proteinExistence type="predicted"/>
<dbReference type="InterPro" id="IPR009072">
    <property type="entry name" value="Histone-fold"/>
</dbReference>
<feature type="region of interest" description="Disordered" evidence="1">
    <location>
        <begin position="474"/>
        <end position="493"/>
    </location>
</feature>
<dbReference type="GO" id="GO:0005634">
    <property type="term" value="C:nucleus"/>
    <property type="evidence" value="ECO:0007669"/>
    <property type="project" value="InterPro"/>
</dbReference>
<dbReference type="InterPro" id="IPR018465">
    <property type="entry name" value="Scm3/HJURP"/>
</dbReference>
<dbReference type="Gene3D" id="1.10.20.10">
    <property type="entry name" value="Histone, subunit A"/>
    <property type="match status" value="1"/>
</dbReference>
<feature type="region of interest" description="Disordered" evidence="1">
    <location>
        <begin position="517"/>
        <end position="758"/>
    </location>
</feature>
<dbReference type="RefSeq" id="XP_018387220.1">
    <property type="nucleotide sequence ID" value="XM_018524883.1"/>
</dbReference>
<evidence type="ECO:0000313" key="2">
    <source>
        <dbReference type="EMBL" id="OAG21799.1"/>
    </source>
</evidence>
<feature type="compositionally biased region" description="Polar residues" evidence="1">
    <location>
        <begin position="545"/>
        <end position="572"/>
    </location>
</feature>
<feature type="compositionally biased region" description="Polar residues" evidence="1">
    <location>
        <begin position="140"/>
        <end position="168"/>
    </location>
</feature>
<dbReference type="OMA" id="KWFFPPL"/>
<keyword evidence="3" id="KW-1185">Reference proteome</keyword>
<dbReference type="VEuPathDB" id="FungiDB:CC77DRAFT_1019688"/>
<dbReference type="AlphaFoldDB" id="A0A177DST1"/>
<feature type="region of interest" description="Disordered" evidence="1">
    <location>
        <begin position="316"/>
        <end position="349"/>
    </location>
</feature>
<dbReference type="EMBL" id="KV441476">
    <property type="protein sequence ID" value="OAG21799.1"/>
    <property type="molecule type" value="Genomic_DNA"/>
</dbReference>
<evidence type="ECO:0000256" key="1">
    <source>
        <dbReference type="SAM" id="MobiDB-lite"/>
    </source>
</evidence>
<feature type="compositionally biased region" description="Polar residues" evidence="1">
    <location>
        <begin position="614"/>
        <end position="636"/>
    </location>
</feature>
<feature type="compositionally biased region" description="Polar residues" evidence="1">
    <location>
        <begin position="683"/>
        <end position="692"/>
    </location>
</feature>
<reference evidence="2 3" key="1">
    <citation type="submission" date="2016-05" db="EMBL/GenBank/DDBJ databases">
        <title>Comparative analysis of secretome profiles of manganese(II)-oxidizing ascomycete fungi.</title>
        <authorList>
            <consortium name="DOE Joint Genome Institute"/>
            <person name="Zeiner C.A."/>
            <person name="Purvine S.O."/>
            <person name="Zink E.M."/>
            <person name="Wu S."/>
            <person name="Pasa-Tolic L."/>
            <person name="Chaput D.L."/>
            <person name="Haridas S."/>
            <person name="Grigoriev I.V."/>
            <person name="Santelli C.M."/>
            <person name="Hansel C.M."/>
        </authorList>
    </citation>
    <scope>NUCLEOTIDE SEQUENCE [LARGE SCALE GENOMIC DNA]</scope>
    <source>
        <strain evidence="2 3">SRC1lrK2f</strain>
    </source>
</reference>
<sequence length="758" mass="83415">MESPAILQSVQIDEENVENIMARQKQRHKRMRIIRPPETDEEDAEYIEAKQKQQQKFKSRLESIFEKFGNMNESQSDIIDFNTNQVVVDRGHLRRIDRRLNGKGKGLLDTFLSTGDSLRDSEEGEANEGDSEDELALPQSVKSKTTVPPEQDMSNRQLEPALTNAQQPTSPPSDVSARSVLQTGVPQTPNAPNPVPNVLPYLHFPQTPAGQEAQSAFVNWMHSMAKLQNDPNTPVVLANVAPAPTTPTTTGDKVAPPTDPKWFYPPLSAQPHSCPTAQSSPLPSHSVAPTAKVVDEQHADIISIDAGEERPLMTLYTRPDESSPTKPKRSSPRVGMQRRGPGPPTKYHFTREDDIYISKRKTIDGASWAVIWGGREKWKRWPVSALRNRWTLIKNQDLHLQGDSVAPTGDSVNGGDHISTEEVPAAPKPPPHLPTPSSSEHEDCHQDLVVSTEENKQERLSSISHYDDDELDLLSLAGSDPDEDHPPPAGDDTTAVAVASQDVILPSIETRDLVDEEDTMLEEDLPSTPQTQDFVMTPTRASVDLLTQDTVMTPTRASSATVKTEPLSSPTTLVKRKRSPPYAKMIPDSQDNKDGAQEDSSNVTVASQEPVEPVSTSLHYPSNQQSTHTALVSSRDASLDLTGDDELLPPPADPTTPSLKCKHDAITMPMLFRTPKPRDVDGNSETGTTKSTSKAHRKSFLKQVKREWTRKGTPAKENVVGKSAGRRSLGGALGNLDARKRKWMDDGDDGSEDELTIR</sequence>
<dbReference type="Proteomes" id="UP000077248">
    <property type="component" value="Unassembled WGS sequence"/>
</dbReference>
<accession>A0A177DST1</accession>
<name>A0A177DST1_ALTAL</name>
<gene>
    <name evidence="2" type="ORF">CC77DRAFT_1019688</name>
</gene>
<feature type="region of interest" description="Disordered" evidence="1">
    <location>
        <begin position="401"/>
        <end position="445"/>
    </location>
</feature>
<feature type="compositionally biased region" description="Acidic residues" evidence="1">
    <location>
        <begin position="122"/>
        <end position="135"/>
    </location>
</feature>
<feature type="region of interest" description="Disordered" evidence="1">
    <location>
        <begin position="104"/>
        <end position="197"/>
    </location>
</feature>
<dbReference type="Pfam" id="PF10384">
    <property type="entry name" value="Scm3"/>
    <property type="match status" value="1"/>
</dbReference>
<feature type="compositionally biased region" description="Polar residues" evidence="1">
    <location>
        <begin position="598"/>
        <end position="607"/>
    </location>
</feature>